<keyword evidence="2 5" id="KW-0227">DNA damage</keyword>
<evidence type="ECO:0000256" key="2">
    <source>
        <dbReference type="ARBA" id="ARBA00022763"/>
    </source>
</evidence>
<evidence type="ECO:0000256" key="1">
    <source>
        <dbReference type="ARBA" id="ARBA00009232"/>
    </source>
</evidence>
<evidence type="ECO:0000256" key="5">
    <source>
        <dbReference type="HAMAP-Rule" id="MF_00527"/>
    </source>
</evidence>
<comment type="caution">
    <text evidence="6">The sequence shown here is derived from an EMBL/GenBank/DDBJ whole genome shotgun (WGS) entry which is preliminary data.</text>
</comment>
<proteinExistence type="inferred from homology"/>
<dbReference type="FunFam" id="3.10.300.10:FF:000001">
    <property type="entry name" value="Putative 3-methyladenine DNA glycosylase"/>
    <property type="match status" value="1"/>
</dbReference>
<dbReference type="Gene3D" id="3.10.300.10">
    <property type="entry name" value="Methylpurine-DNA glycosylase (MPG)"/>
    <property type="match status" value="1"/>
</dbReference>
<dbReference type="AlphaFoldDB" id="A0A831WCZ0"/>
<name>A0A831WCZ0_9GAMM</name>
<dbReference type="GO" id="GO:0003677">
    <property type="term" value="F:DNA binding"/>
    <property type="evidence" value="ECO:0007669"/>
    <property type="project" value="InterPro"/>
</dbReference>
<evidence type="ECO:0000256" key="4">
    <source>
        <dbReference type="ARBA" id="ARBA00023204"/>
    </source>
</evidence>
<keyword evidence="4 5" id="KW-0234">DNA repair</keyword>
<dbReference type="Pfam" id="PF02245">
    <property type="entry name" value="Pur_DNA_glyco"/>
    <property type="match status" value="1"/>
</dbReference>
<dbReference type="InterPro" id="IPR003180">
    <property type="entry name" value="MPG"/>
</dbReference>
<evidence type="ECO:0000313" key="6">
    <source>
        <dbReference type="EMBL" id="HEC06454.1"/>
    </source>
</evidence>
<accession>A0A831WCZ0</accession>
<dbReference type="SUPFAM" id="SSF50486">
    <property type="entry name" value="FMT C-terminal domain-like"/>
    <property type="match status" value="1"/>
</dbReference>
<dbReference type="PANTHER" id="PTHR10429:SF0">
    <property type="entry name" value="DNA-3-METHYLADENINE GLYCOSYLASE"/>
    <property type="match status" value="1"/>
</dbReference>
<organism evidence="6">
    <name type="scientific">Thiolapillus brandeum</name>
    <dbReference type="NCBI Taxonomy" id="1076588"/>
    <lineage>
        <taxon>Bacteria</taxon>
        <taxon>Pseudomonadati</taxon>
        <taxon>Pseudomonadota</taxon>
        <taxon>Gammaproteobacteria</taxon>
        <taxon>Chromatiales</taxon>
        <taxon>Sedimenticolaceae</taxon>
        <taxon>Thiolapillus</taxon>
    </lineage>
</organism>
<dbReference type="NCBIfam" id="NF002003">
    <property type="entry name" value="PRK00802.1-3"/>
    <property type="match status" value="1"/>
</dbReference>
<keyword evidence="3 5" id="KW-0378">Hydrolase</keyword>
<dbReference type="EC" id="3.2.2.-" evidence="5"/>
<dbReference type="GO" id="GO:0003905">
    <property type="term" value="F:alkylbase DNA N-glycosylase activity"/>
    <property type="evidence" value="ECO:0007669"/>
    <property type="project" value="InterPro"/>
</dbReference>
<protein>
    <recommendedName>
        <fullName evidence="5">Putative 3-methyladenine DNA glycosylase</fullName>
        <ecNumber evidence="5">3.2.2.-</ecNumber>
    </recommendedName>
</protein>
<gene>
    <name evidence="6" type="ORF">ENJ12_06365</name>
</gene>
<dbReference type="PANTHER" id="PTHR10429">
    <property type="entry name" value="DNA-3-METHYLADENINE GLYCOSYLASE"/>
    <property type="match status" value="1"/>
</dbReference>
<dbReference type="NCBIfam" id="TIGR00567">
    <property type="entry name" value="3mg"/>
    <property type="match status" value="1"/>
</dbReference>
<dbReference type="GO" id="GO:0006284">
    <property type="term" value="P:base-excision repair"/>
    <property type="evidence" value="ECO:0007669"/>
    <property type="project" value="InterPro"/>
</dbReference>
<comment type="similarity">
    <text evidence="1 5">Belongs to the DNA glycosylase MPG family.</text>
</comment>
<dbReference type="CDD" id="cd00540">
    <property type="entry name" value="AAG"/>
    <property type="match status" value="1"/>
</dbReference>
<reference evidence="6" key="1">
    <citation type="journal article" date="2020" name="mSystems">
        <title>Genome- and Community-Level Interaction Insights into Carbon Utilization and Element Cycling Functions of Hydrothermarchaeota in Hydrothermal Sediment.</title>
        <authorList>
            <person name="Zhou Z."/>
            <person name="Liu Y."/>
            <person name="Xu W."/>
            <person name="Pan J."/>
            <person name="Luo Z.H."/>
            <person name="Li M."/>
        </authorList>
    </citation>
    <scope>NUCLEOTIDE SEQUENCE [LARGE SCALE GENOMIC DNA]</scope>
    <source>
        <strain evidence="6">HyVt-458</strain>
    </source>
</reference>
<evidence type="ECO:0000256" key="3">
    <source>
        <dbReference type="ARBA" id="ARBA00022801"/>
    </source>
</evidence>
<dbReference type="Proteomes" id="UP000886339">
    <property type="component" value="Unassembled WGS sequence"/>
</dbReference>
<sequence>MSRLGQNFFRRDAVTVARDLLGKRLLRSYRGDTLAGLIIETEAYLGEEDTACHASKGCTARTQVMYGLAGHYYVYLIYGMYHMLNIVTGNEGHPQAVLIRALQPFRGLELMRDLRGGVTDKHLCNGPGKLCQALAIDRSLNEMAVDGDQLWLEDGPKVDEKAVLAGPRVGIGYASLKDRERPWRFVLQPIP</sequence>
<dbReference type="InterPro" id="IPR011034">
    <property type="entry name" value="Formyl_transferase-like_C_sf"/>
</dbReference>
<dbReference type="InterPro" id="IPR036995">
    <property type="entry name" value="MPG_sf"/>
</dbReference>
<dbReference type="HAMAP" id="MF_00527">
    <property type="entry name" value="3MGH"/>
    <property type="match status" value="1"/>
</dbReference>
<dbReference type="EMBL" id="DRLF01000224">
    <property type="protein sequence ID" value="HEC06454.1"/>
    <property type="molecule type" value="Genomic_DNA"/>
</dbReference>
<keyword evidence="6" id="KW-0326">Glycosidase</keyword>